<keyword evidence="13 16" id="KW-0472">Membrane</keyword>
<keyword evidence="9 16" id="KW-0812">Transmembrane</keyword>
<comment type="subcellular location">
    <subcellularLocation>
        <location evidence="3">Endomembrane system</location>
        <topology evidence="3">Multi-pass membrane protein</topology>
    </subcellularLocation>
</comment>
<dbReference type="PANTHER" id="PTHR13872">
    <property type="entry name" value="DOLICHYL-DIPHOSPHOOLIGOSACCHARIDE--PROTEIN GLYCOSYLTRANSFERASE SUBUNIT"/>
    <property type="match status" value="1"/>
</dbReference>
<comment type="catalytic activity">
    <reaction evidence="15">
        <text>a di-trans,poly-cis-dolichyl diphosphooligosaccharide + L-asparaginyl-[protein] = N(4)-(oligosaccharide-(1-&gt;4)-N-acetyl-beta-D-glucosaminyl-(1-&gt;4)-N-acetyl-beta-D-glucosaminyl)-L-asparaginyl-[protein] + a di-trans,poly-cis-dolichyl diphosphate + H(+)</text>
        <dbReference type="Rhea" id="RHEA:22980"/>
        <dbReference type="Rhea" id="RHEA-COMP:12804"/>
        <dbReference type="Rhea" id="RHEA-COMP:12805"/>
        <dbReference type="Rhea" id="RHEA-COMP:19506"/>
        <dbReference type="Rhea" id="RHEA-COMP:19509"/>
        <dbReference type="ChEBI" id="CHEBI:15378"/>
        <dbReference type="ChEBI" id="CHEBI:50347"/>
        <dbReference type="ChEBI" id="CHEBI:57497"/>
        <dbReference type="ChEBI" id="CHEBI:57570"/>
        <dbReference type="ChEBI" id="CHEBI:132529"/>
        <dbReference type="EC" id="2.4.99.18"/>
    </reaction>
</comment>
<sequence length="170" mass="19687">MKYAYAKKHIPMVASVSEHWPRAWSPFMFDLHILLFLFPTGLYFCFKRLSGARIFIVVYGLTSMYFVGAIVRLILVTTPVAYRWCLLKLPDTFSQLVSETKNRRYDAKTFASMLRAMMEKLERDIRDTNVPILEAVESHNGIWSYLPGDHVAAANLSETNLQRFASKLRE</sequence>
<dbReference type="Pfam" id="PF02516">
    <property type="entry name" value="STT3"/>
    <property type="match status" value="1"/>
</dbReference>
<evidence type="ECO:0000256" key="12">
    <source>
        <dbReference type="ARBA" id="ARBA00022989"/>
    </source>
</evidence>
<evidence type="ECO:0000256" key="4">
    <source>
        <dbReference type="ARBA" id="ARBA00004922"/>
    </source>
</evidence>
<reference evidence="18 19" key="1">
    <citation type="journal article" date="2023" name="Hortic Res">
        <title>The complete reference genome for grapevine (Vitis vinifera L.) genetics and breeding.</title>
        <authorList>
            <person name="Shi X."/>
            <person name="Cao S."/>
            <person name="Wang X."/>
            <person name="Huang S."/>
            <person name="Wang Y."/>
            <person name="Liu Z."/>
            <person name="Liu W."/>
            <person name="Leng X."/>
            <person name="Peng Y."/>
            <person name="Wang N."/>
            <person name="Wang Y."/>
            <person name="Ma Z."/>
            <person name="Xu X."/>
            <person name="Zhang F."/>
            <person name="Xue H."/>
            <person name="Zhong H."/>
            <person name="Wang Y."/>
            <person name="Zhang K."/>
            <person name="Velt A."/>
            <person name="Avia K."/>
            <person name="Holtgrawe D."/>
            <person name="Grimplet J."/>
            <person name="Matus J.T."/>
            <person name="Ware D."/>
            <person name="Wu X."/>
            <person name="Wang H."/>
            <person name="Liu C."/>
            <person name="Fang Y."/>
            <person name="Rustenholz C."/>
            <person name="Cheng Z."/>
            <person name="Xiao H."/>
            <person name="Zhou Y."/>
        </authorList>
    </citation>
    <scope>NUCLEOTIDE SEQUENCE [LARGE SCALE GENOMIC DNA]</scope>
    <source>
        <strain evidence="19">cv. Pinot noir / PN40024</strain>
        <tissue evidence="18">Leaf</tissue>
    </source>
</reference>
<protein>
    <recommendedName>
        <fullName evidence="6">dolichyl-diphosphooligosaccharide--protein glycotransferase</fullName>
        <ecNumber evidence="6">2.4.99.18</ecNumber>
    </recommendedName>
</protein>
<dbReference type="EMBL" id="CP126648">
    <property type="protein sequence ID" value="WJZ81286.1"/>
    <property type="molecule type" value="Genomic_DNA"/>
</dbReference>
<feature type="transmembrane region" description="Helical" evidence="16">
    <location>
        <begin position="53"/>
        <end position="75"/>
    </location>
</feature>
<evidence type="ECO:0000256" key="5">
    <source>
        <dbReference type="ARBA" id="ARBA00010810"/>
    </source>
</evidence>
<dbReference type="PANTHER" id="PTHR13872:SF1">
    <property type="entry name" value="DOLICHYL-DIPHOSPHOOLIGOSACCHARIDE--PROTEIN GLYCOSYLTRANSFERASE SUBUNIT STT3B"/>
    <property type="match status" value="1"/>
</dbReference>
<evidence type="ECO:0000256" key="11">
    <source>
        <dbReference type="ARBA" id="ARBA00022842"/>
    </source>
</evidence>
<comment type="cofactor">
    <cofactor evidence="2">
        <name>Mg(2+)</name>
        <dbReference type="ChEBI" id="CHEBI:18420"/>
    </cofactor>
</comment>
<keyword evidence="7" id="KW-0328">Glycosyltransferase</keyword>
<keyword evidence="10" id="KW-0479">Metal-binding</keyword>
<dbReference type="EC" id="2.4.99.18" evidence="6"/>
<evidence type="ECO:0000256" key="3">
    <source>
        <dbReference type="ARBA" id="ARBA00004127"/>
    </source>
</evidence>
<keyword evidence="12 16" id="KW-1133">Transmembrane helix</keyword>
<evidence type="ECO:0000256" key="7">
    <source>
        <dbReference type="ARBA" id="ARBA00022676"/>
    </source>
</evidence>
<feature type="domain" description="Oligosaccharyl transferase STT3 N-terminal" evidence="17">
    <location>
        <begin position="3"/>
        <end position="78"/>
    </location>
</feature>
<evidence type="ECO:0000256" key="2">
    <source>
        <dbReference type="ARBA" id="ARBA00001946"/>
    </source>
</evidence>
<evidence type="ECO:0000259" key="17">
    <source>
        <dbReference type="Pfam" id="PF02516"/>
    </source>
</evidence>
<accession>A0ABY9BEW6</accession>
<dbReference type="Proteomes" id="UP001227230">
    <property type="component" value="Chromosome 1"/>
</dbReference>
<comment type="cofactor">
    <cofactor evidence="1">
        <name>Mn(2+)</name>
        <dbReference type="ChEBI" id="CHEBI:29035"/>
    </cofactor>
</comment>
<evidence type="ECO:0000313" key="19">
    <source>
        <dbReference type="Proteomes" id="UP001227230"/>
    </source>
</evidence>
<evidence type="ECO:0000256" key="13">
    <source>
        <dbReference type="ARBA" id="ARBA00023136"/>
    </source>
</evidence>
<keyword evidence="19" id="KW-1185">Reference proteome</keyword>
<evidence type="ECO:0000256" key="14">
    <source>
        <dbReference type="ARBA" id="ARBA00023211"/>
    </source>
</evidence>
<comment type="pathway">
    <text evidence="4">Protein modification; protein glycosylation.</text>
</comment>
<evidence type="ECO:0000256" key="1">
    <source>
        <dbReference type="ARBA" id="ARBA00001936"/>
    </source>
</evidence>
<keyword evidence="11" id="KW-0460">Magnesium</keyword>
<evidence type="ECO:0000256" key="10">
    <source>
        <dbReference type="ARBA" id="ARBA00022723"/>
    </source>
</evidence>
<organism evidence="18 19">
    <name type="scientific">Vitis vinifera</name>
    <name type="common">Grape</name>
    <dbReference type="NCBI Taxonomy" id="29760"/>
    <lineage>
        <taxon>Eukaryota</taxon>
        <taxon>Viridiplantae</taxon>
        <taxon>Streptophyta</taxon>
        <taxon>Embryophyta</taxon>
        <taxon>Tracheophyta</taxon>
        <taxon>Spermatophyta</taxon>
        <taxon>Magnoliopsida</taxon>
        <taxon>eudicotyledons</taxon>
        <taxon>Gunneridae</taxon>
        <taxon>Pentapetalae</taxon>
        <taxon>rosids</taxon>
        <taxon>Vitales</taxon>
        <taxon>Vitaceae</taxon>
        <taxon>Viteae</taxon>
        <taxon>Vitis</taxon>
    </lineage>
</organism>
<comment type="similarity">
    <text evidence="5">Belongs to the STT3 family.</text>
</comment>
<evidence type="ECO:0000256" key="9">
    <source>
        <dbReference type="ARBA" id="ARBA00022692"/>
    </source>
</evidence>
<keyword evidence="8" id="KW-0808">Transferase</keyword>
<dbReference type="InterPro" id="IPR003674">
    <property type="entry name" value="Oligo_trans_STT3"/>
</dbReference>
<evidence type="ECO:0000256" key="16">
    <source>
        <dbReference type="SAM" id="Phobius"/>
    </source>
</evidence>
<dbReference type="InterPro" id="IPR048307">
    <property type="entry name" value="STT3_N"/>
</dbReference>
<evidence type="ECO:0000256" key="6">
    <source>
        <dbReference type="ARBA" id="ARBA00012605"/>
    </source>
</evidence>
<evidence type="ECO:0000313" key="18">
    <source>
        <dbReference type="EMBL" id="WJZ81286.1"/>
    </source>
</evidence>
<name>A0ABY9BEW6_VITVI</name>
<keyword evidence="14" id="KW-0464">Manganese</keyword>
<proteinExistence type="inferred from homology"/>
<evidence type="ECO:0000256" key="8">
    <source>
        <dbReference type="ARBA" id="ARBA00022679"/>
    </source>
</evidence>
<gene>
    <name evidence="18" type="ORF">VitviT2T_001135</name>
</gene>
<feature type="transmembrane region" description="Helical" evidence="16">
    <location>
        <begin position="27"/>
        <end position="46"/>
    </location>
</feature>
<evidence type="ECO:0000256" key="15">
    <source>
        <dbReference type="ARBA" id="ARBA00048829"/>
    </source>
</evidence>